<evidence type="ECO:0000256" key="1">
    <source>
        <dbReference type="ARBA" id="ARBA00004651"/>
    </source>
</evidence>
<dbReference type="Pfam" id="PF07690">
    <property type="entry name" value="MFS_1"/>
    <property type="match status" value="1"/>
</dbReference>
<keyword evidence="3 6" id="KW-0812">Transmembrane</keyword>
<sequence length="465" mass="49780">MEDDFDRLDDKIMEGSRSPVSGLDTAFAAGSAFGRRVVKNVFRELPAYLVVQSSWFMAFGLQMVLFPYLITNKLGLNGTLLGVANMALALPSVVFLLIGGVVAERADGKRMIMMLHFLAALPALMLAFAVDQEMLAYPLMVAYGVAMGTVGAFMMPARDSILNEVVYRRTKAGSNVTLQRGVAFATLAQFAAQIIGIVLGGYADKATTMPGFLGGFEIGPIASEELLVFQACVVGFGAIAALLLARGKQVKTGRSGFGAALGDIAEGFQAVKSNERLLVMTLSMFGVGIFVIGSFLVVLPIINKKVFGFGPDGIRDMYMTFWFGAFVSSVILSMMGNLKRPGRLLLSAQFIGAMVILVMLWEGIANYHEIFLGVVFVWGLAAGVSIAMSRTIVQAAAPAHQLARVLSIYQLGFMAGAPIGAFIMGVAVDTFGPYDIAFVPAVGLGAIVLWMVFFSPIWNMRADED</sequence>
<feature type="transmembrane region" description="Helical" evidence="6">
    <location>
        <begin position="226"/>
        <end position="245"/>
    </location>
</feature>
<dbReference type="CDD" id="cd06173">
    <property type="entry name" value="MFS_MefA_like"/>
    <property type="match status" value="1"/>
</dbReference>
<dbReference type="EMBL" id="JBHSSW010000001">
    <property type="protein sequence ID" value="MFC6196437.1"/>
    <property type="molecule type" value="Genomic_DNA"/>
</dbReference>
<keyword evidence="8" id="KW-1185">Reference proteome</keyword>
<dbReference type="RefSeq" id="WP_377373794.1">
    <property type="nucleotide sequence ID" value="NZ_JBHSSW010000001.1"/>
</dbReference>
<feature type="transmembrane region" description="Helical" evidence="6">
    <location>
        <begin position="317"/>
        <end position="337"/>
    </location>
</feature>
<feature type="transmembrane region" description="Helical" evidence="6">
    <location>
        <begin position="434"/>
        <end position="454"/>
    </location>
</feature>
<feature type="transmembrane region" description="Helical" evidence="6">
    <location>
        <begin position="76"/>
        <end position="99"/>
    </location>
</feature>
<feature type="transmembrane region" description="Helical" evidence="6">
    <location>
        <begin position="136"/>
        <end position="157"/>
    </location>
</feature>
<proteinExistence type="predicted"/>
<evidence type="ECO:0000256" key="3">
    <source>
        <dbReference type="ARBA" id="ARBA00022692"/>
    </source>
</evidence>
<feature type="transmembrane region" description="Helical" evidence="6">
    <location>
        <begin position="45"/>
        <end position="70"/>
    </location>
</feature>
<dbReference type="InterPro" id="IPR036259">
    <property type="entry name" value="MFS_trans_sf"/>
</dbReference>
<feature type="transmembrane region" description="Helical" evidence="6">
    <location>
        <begin position="277"/>
        <end position="302"/>
    </location>
</feature>
<dbReference type="SUPFAM" id="SSF103473">
    <property type="entry name" value="MFS general substrate transporter"/>
    <property type="match status" value="1"/>
</dbReference>
<keyword evidence="5 6" id="KW-0472">Membrane</keyword>
<reference evidence="8" key="1">
    <citation type="journal article" date="2019" name="Int. J. Syst. Evol. Microbiol.">
        <title>The Global Catalogue of Microorganisms (GCM) 10K type strain sequencing project: providing services to taxonomists for standard genome sequencing and annotation.</title>
        <authorList>
            <consortium name="The Broad Institute Genomics Platform"/>
            <consortium name="The Broad Institute Genome Sequencing Center for Infectious Disease"/>
            <person name="Wu L."/>
            <person name="Ma J."/>
        </authorList>
    </citation>
    <scope>NUCLEOTIDE SEQUENCE [LARGE SCALE GENOMIC DNA]</scope>
    <source>
        <strain evidence="8">CGMCC-1.15741</strain>
    </source>
</reference>
<accession>A0ABW1S446</accession>
<dbReference type="InterPro" id="IPR011701">
    <property type="entry name" value="MFS"/>
</dbReference>
<evidence type="ECO:0000256" key="5">
    <source>
        <dbReference type="ARBA" id="ARBA00023136"/>
    </source>
</evidence>
<dbReference type="Proteomes" id="UP001596303">
    <property type="component" value="Unassembled WGS sequence"/>
</dbReference>
<evidence type="ECO:0000313" key="7">
    <source>
        <dbReference type="EMBL" id="MFC6196437.1"/>
    </source>
</evidence>
<keyword evidence="4 6" id="KW-1133">Transmembrane helix</keyword>
<comment type="caution">
    <text evidence="7">The sequence shown here is derived from an EMBL/GenBank/DDBJ whole genome shotgun (WGS) entry which is preliminary data.</text>
</comment>
<feature type="transmembrane region" description="Helical" evidence="6">
    <location>
        <begin position="370"/>
        <end position="393"/>
    </location>
</feature>
<dbReference type="PANTHER" id="PTHR23513:SF11">
    <property type="entry name" value="STAPHYLOFERRIN A TRANSPORTER"/>
    <property type="match status" value="1"/>
</dbReference>
<comment type="subcellular location">
    <subcellularLocation>
        <location evidence="1">Cell membrane</location>
        <topology evidence="1">Multi-pass membrane protein</topology>
    </subcellularLocation>
</comment>
<evidence type="ECO:0000256" key="6">
    <source>
        <dbReference type="SAM" id="Phobius"/>
    </source>
</evidence>
<evidence type="ECO:0000256" key="2">
    <source>
        <dbReference type="ARBA" id="ARBA00022475"/>
    </source>
</evidence>
<name>A0ABW1S446_9PROT</name>
<protein>
    <submittedName>
        <fullName evidence="7">MFS transporter</fullName>
    </submittedName>
</protein>
<dbReference type="Gene3D" id="1.20.1250.20">
    <property type="entry name" value="MFS general substrate transporter like domains"/>
    <property type="match status" value="1"/>
</dbReference>
<gene>
    <name evidence="7" type="ORF">ACFQDM_00015</name>
</gene>
<evidence type="ECO:0000313" key="8">
    <source>
        <dbReference type="Proteomes" id="UP001596303"/>
    </source>
</evidence>
<keyword evidence="2" id="KW-1003">Cell membrane</keyword>
<feature type="transmembrane region" description="Helical" evidence="6">
    <location>
        <begin position="344"/>
        <end position="364"/>
    </location>
</feature>
<dbReference type="PANTHER" id="PTHR23513">
    <property type="entry name" value="INTEGRAL MEMBRANE EFFLUX PROTEIN-RELATED"/>
    <property type="match status" value="1"/>
</dbReference>
<feature type="transmembrane region" description="Helical" evidence="6">
    <location>
        <begin position="111"/>
        <end position="130"/>
    </location>
</feature>
<feature type="transmembrane region" description="Helical" evidence="6">
    <location>
        <begin position="178"/>
        <end position="203"/>
    </location>
</feature>
<organism evidence="7 8">
    <name type="scientific">Ponticaulis profundi</name>
    <dbReference type="NCBI Taxonomy" id="2665222"/>
    <lineage>
        <taxon>Bacteria</taxon>
        <taxon>Pseudomonadati</taxon>
        <taxon>Pseudomonadota</taxon>
        <taxon>Alphaproteobacteria</taxon>
        <taxon>Hyphomonadales</taxon>
        <taxon>Hyphomonadaceae</taxon>
        <taxon>Ponticaulis</taxon>
    </lineage>
</organism>
<evidence type="ECO:0000256" key="4">
    <source>
        <dbReference type="ARBA" id="ARBA00022989"/>
    </source>
</evidence>
<feature type="transmembrane region" description="Helical" evidence="6">
    <location>
        <begin position="405"/>
        <end position="428"/>
    </location>
</feature>